<name>A0A4U0VY95_9PEZI</name>
<dbReference type="AlphaFoldDB" id="A0A4U0VY95"/>
<dbReference type="Proteomes" id="UP000308768">
    <property type="component" value="Unassembled WGS sequence"/>
</dbReference>
<accession>A0A4U0VY95</accession>
<keyword evidence="3" id="KW-1185">Reference proteome</keyword>
<protein>
    <recommendedName>
        <fullName evidence="1">Stalled ribosome sensor GCN1-like N-terminal domain-containing protein</fullName>
    </recommendedName>
</protein>
<dbReference type="InterPro" id="IPR056810">
    <property type="entry name" value="GNC1-like_N"/>
</dbReference>
<feature type="non-terminal residue" evidence="2">
    <location>
        <position position="303"/>
    </location>
</feature>
<evidence type="ECO:0000259" key="1">
    <source>
        <dbReference type="Pfam" id="PF24993"/>
    </source>
</evidence>
<comment type="caution">
    <text evidence="2">The sequence shown here is derived from an EMBL/GenBank/DDBJ whole genome shotgun (WGS) entry which is preliminary data.</text>
</comment>
<dbReference type="EMBL" id="NAJN01002294">
    <property type="protein sequence ID" value="TKA54704.1"/>
    <property type="molecule type" value="Genomic_DNA"/>
</dbReference>
<evidence type="ECO:0000313" key="3">
    <source>
        <dbReference type="Proteomes" id="UP000308768"/>
    </source>
</evidence>
<reference evidence="2 3" key="1">
    <citation type="submission" date="2017-03" db="EMBL/GenBank/DDBJ databases">
        <title>Genomes of endolithic fungi from Antarctica.</title>
        <authorList>
            <person name="Coleine C."/>
            <person name="Masonjones S."/>
            <person name="Stajich J.E."/>
        </authorList>
    </citation>
    <scope>NUCLEOTIDE SEQUENCE [LARGE SCALE GENOMIC DNA]</scope>
    <source>
        <strain evidence="2 3">CCFEE 5187</strain>
    </source>
</reference>
<evidence type="ECO:0000313" key="2">
    <source>
        <dbReference type="EMBL" id="TKA54704.1"/>
    </source>
</evidence>
<dbReference type="Pfam" id="PF24993">
    <property type="entry name" value="GNC1_N"/>
    <property type="match status" value="1"/>
</dbReference>
<organism evidence="2 3">
    <name type="scientific">Cryomyces minteri</name>
    <dbReference type="NCBI Taxonomy" id="331657"/>
    <lineage>
        <taxon>Eukaryota</taxon>
        <taxon>Fungi</taxon>
        <taxon>Dikarya</taxon>
        <taxon>Ascomycota</taxon>
        <taxon>Pezizomycotina</taxon>
        <taxon>Dothideomycetes</taxon>
        <taxon>Dothideomycetes incertae sedis</taxon>
        <taxon>Cryomyces</taxon>
    </lineage>
</organism>
<sequence>MSETLEAKTNGVQELDCEDLRRVLFSSSTRRRTAELHVLREALVNEGLPTSTVLDLARLLFDSHSLYVDRSSREAARSCLQTIAASSAAEECLPAIIDPLKLEASKASIAPGSAFVLTEWCSLLLQELAAKPKLWNRWGLDVIIADSHTLETCIGSGARRSVKQSALDVTRRGVQRLFETDGVGHEALNAAITALTIKDSTPHAKNTVLLGVIAGVCARSLQLKPILEERKKDYYAFYVREILGSRTVVPQHITDGLRDFFATFTTEEDLQKDVVPSVEKALLRAPEIVLNGLVAGTLQSLSQ</sequence>
<feature type="domain" description="Stalled ribosome sensor GCN1-like N-terminal" evidence="1">
    <location>
        <begin position="231"/>
        <end position="302"/>
    </location>
</feature>
<dbReference type="OrthoDB" id="5148094at2759"/>
<gene>
    <name evidence="2" type="ORF">B0A49_11940</name>
</gene>
<dbReference type="STRING" id="331657.A0A4U0VY95"/>
<proteinExistence type="predicted"/>